<feature type="non-terminal residue" evidence="9">
    <location>
        <position position="1"/>
    </location>
</feature>
<dbReference type="Gene3D" id="3.40.390.30">
    <property type="entry name" value="Metalloproteases ('zincins'), catalytic domain"/>
    <property type="match status" value="1"/>
</dbReference>
<evidence type="ECO:0000256" key="8">
    <source>
        <dbReference type="SAM" id="MobiDB-lite"/>
    </source>
</evidence>
<sequence length="55" mass="6258">PQALRQARERGSSADAEVARLLIHGILHLLGYDHAEPEEERRMRAREEELLEAAP</sequence>
<feature type="compositionally biased region" description="Basic and acidic residues" evidence="8">
    <location>
        <begin position="35"/>
        <end position="48"/>
    </location>
</feature>
<dbReference type="InterPro" id="IPR023091">
    <property type="entry name" value="MetalPrtase_cat_dom_sf_prd"/>
</dbReference>
<comment type="similarity">
    <text evidence="2">Belongs to the endoribonuclease YbeY family.</text>
</comment>
<evidence type="ECO:0000256" key="4">
    <source>
        <dbReference type="ARBA" id="ARBA00022723"/>
    </source>
</evidence>
<dbReference type="NCBIfam" id="TIGR00043">
    <property type="entry name" value="rRNA maturation RNase YbeY"/>
    <property type="match status" value="1"/>
</dbReference>
<keyword evidence="6" id="KW-0378">Hydrolase</keyword>
<dbReference type="GO" id="GO:0046872">
    <property type="term" value="F:metal ion binding"/>
    <property type="evidence" value="ECO:0007669"/>
    <property type="project" value="UniProtKB-KW"/>
</dbReference>
<dbReference type="PANTHER" id="PTHR46986:SF1">
    <property type="entry name" value="ENDORIBONUCLEASE YBEY, CHLOROPLASTIC"/>
    <property type="match status" value="1"/>
</dbReference>
<evidence type="ECO:0000256" key="1">
    <source>
        <dbReference type="ARBA" id="ARBA00001947"/>
    </source>
</evidence>
<name>X0YUR9_9ZZZZ</name>
<dbReference type="PANTHER" id="PTHR46986">
    <property type="entry name" value="ENDORIBONUCLEASE YBEY, CHLOROPLASTIC"/>
    <property type="match status" value="1"/>
</dbReference>
<dbReference type="InterPro" id="IPR020549">
    <property type="entry name" value="YbeY_CS"/>
</dbReference>
<keyword evidence="3" id="KW-0540">Nuclease</keyword>
<dbReference type="AlphaFoldDB" id="X0YUR9"/>
<dbReference type="GO" id="GO:0004519">
    <property type="term" value="F:endonuclease activity"/>
    <property type="evidence" value="ECO:0007669"/>
    <property type="project" value="UniProtKB-KW"/>
</dbReference>
<evidence type="ECO:0000256" key="5">
    <source>
        <dbReference type="ARBA" id="ARBA00022759"/>
    </source>
</evidence>
<keyword evidence="4" id="KW-0479">Metal-binding</keyword>
<comment type="caution">
    <text evidence="9">The sequence shown here is derived from an EMBL/GenBank/DDBJ whole genome shotgun (WGS) entry which is preliminary data.</text>
</comment>
<dbReference type="SUPFAM" id="SSF55486">
    <property type="entry name" value="Metalloproteases ('zincins'), catalytic domain"/>
    <property type="match status" value="1"/>
</dbReference>
<dbReference type="GO" id="GO:0004222">
    <property type="term" value="F:metalloendopeptidase activity"/>
    <property type="evidence" value="ECO:0007669"/>
    <property type="project" value="InterPro"/>
</dbReference>
<evidence type="ECO:0000256" key="6">
    <source>
        <dbReference type="ARBA" id="ARBA00022801"/>
    </source>
</evidence>
<keyword evidence="7" id="KW-0862">Zinc</keyword>
<protein>
    <recommendedName>
        <fullName evidence="10">rRNA maturation RNase YbeY</fullName>
    </recommendedName>
</protein>
<accession>X0YUR9</accession>
<dbReference type="EMBL" id="BARS01050874">
    <property type="protein sequence ID" value="GAG52053.1"/>
    <property type="molecule type" value="Genomic_DNA"/>
</dbReference>
<dbReference type="InterPro" id="IPR002036">
    <property type="entry name" value="YbeY"/>
</dbReference>
<proteinExistence type="inferred from homology"/>
<evidence type="ECO:0000256" key="2">
    <source>
        <dbReference type="ARBA" id="ARBA00010875"/>
    </source>
</evidence>
<evidence type="ECO:0000313" key="9">
    <source>
        <dbReference type="EMBL" id="GAG52053.1"/>
    </source>
</evidence>
<dbReference type="PROSITE" id="PS01306">
    <property type="entry name" value="UPF0054"/>
    <property type="match status" value="1"/>
</dbReference>
<organism evidence="9">
    <name type="scientific">marine sediment metagenome</name>
    <dbReference type="NCBI Taxonomy" id="412755"/>
    <lineage>
        <taxon>unclassified sequences</taxon>
        <taxon>metagenomes</taxon>
        <taxon>ecological metagenomes</taxon>
    </lineage>
</organism>
<comment type="cofactor">
    <cofactor evidence="1">
        <name>Zn(2+)</name>
        <dbReference type="ChEBI" id="CHEBI:29105"/>
    </cofactor>
</comment>
<evidence type="ECO:0000256" key="3">
    <source>
        <dbReference type="ARBA" id="ARBA00022722"/>
    </source>
</evidence>
<keyword evidence="5" id="KW-0255">Endonuclease</keyword>
<dbReference type="GO" id="GO:0006364">
    <property type="term" value="P:rRNA processing"/>
    <property type="evidence" value="ECO:0007669"/>
    <property type="project" value="InterPro"/>
</dbReference>
<reference evidence="9" key="1">
    <citation type="journal article" date="2014" name="Front. Microbiol.">
        <title>High frequency of phylogenetically diverse reductive dehalogenase-homologous genes in deep subseafloor sedimentary metagenomes.</title>
        <authorList>
            <person name="Kawai M."/>
            <person name="Futagami T."/>
            <person name="Toyoda A."/>
            <person name="Takaki Y."/>
            <person name="Nishi S."/>
            <person name="Hori S."/>
            <person name="Arai W."/>
            <person name="Tsubouchi T."/>
            <person name="Morono Y."/>
            <person name="Uchiyama I."/>
            <person name="Ito T."/>
            <person name="Fujiyama A."/>
            <person name="Inagaki F."/>
            <person name="Takami H."/>
        </authorList>
    </citation>
    <scope>NUCLEOTIDE SEQUENCE</scope>
    <source>
        <strain evidence="9">Expedition CK06-06</strain>
    </source>
</reference>
<evidence type="ECO:0008006" key="10">
    <source>
        <dbReference type="Google" id="ProtNLM"/>
    </source>
</evidence>
<dbReference type="Pfam" id="PF02130">
    <property type="entry name" value="YbeY"/>
    <property type="match status" value="1"/>
</dbReference>
<gene>
    <name evidence="9" type="ORF">S01H1_75875</name>
</gene>
<feature type="region of interest" description="Disordered" evidence="8">
    <location>
        <begin position="35"/>
        <end position="55"/>
    </location>
</feature>
<evidence type="ECO:0000256" key="7">
    <source>
        <dbReference type="ARBA" id="ARBA00022833"/>
    </source>
</evidence>